<evidence type="ECO:0000313" key="2">
    <source>
        <dbReference type="EMBL" id="MEN3749120.1"/>
    </source>
</evidence>
<evidence type="ECO:0000313" key="3">
    <source>
        <dbReference type="Proteomes" id="UP001427805"/>
    </source>
</evidence>
<evidence type="ECO:0008006" key="4">
    <source>
        <dbReference type="Google" id="ProtNLM"/>
    </source>
</evidence>
<proteinExistence type="predicted"/>
<accession>A0ABV0BC24</accession>
<keyword evidence="1" id="KW-1133">Transmembrane helix</keyword>
<keyword evidence="1" id="KW-0812">Transmembrane</keyword>
<dbReference type="EMBL" id="JBDIZK010000012">
    <property type="protein sequence ID" value="MEN3749120.1"/>
    <property type="molecule type" value="Genomic_DNA"/>
</dbReference>
<keyword evidence="3" id="KW-1185">Reference proteome</keyword>
<protein>
    <recommendedName>
        <fullName evidence="4">DUF4129 domain-containing protein</fullName>
    </recommendedName>
</protein>
<evidence type="ECO:0000256" key="1">
    <source>
        <dbReference type="SAM" id="Phobius"/>
    </source>
</evidence>
<dbReference type="RefSeq" id="WP_346248160.1">
    <property type="nucleotide sequence ID" value="NZ_JBDIZK010000012.1"/>
</dbReference>
<gene>
    <name evidence="2" type="ORF">TPR58_18245</name>
</gene>
<name>A0ABV0BC24_9SPHN</name>
<feature type="transmembrane region" description="Helical" evidence="1">
    <location>
        <begin position="64"/>
        <end position="83"/>
    </location>
</feature>
<dbReference type="Proteomes" id="UP001427805">
    <property type="component" value="Unassembled WGS sequence"/>
</dbReference>
<keyword evidence="1" id="KW-0472">Membrane</keyword>
<organism evidence="2 3">
    <name type="scientific">Sphingomonas rustica</name>
    <dbReference type="NCBI Taxonomy" id="3103142"/>
    <lineage>
        <taxon>Bacteria</taxon>
        <taxon>Pseudomonadati</taxon>
        <taxon>Pseudomonadota</taxon>
        <taxon>Alphaproteobacteria</taxon>
        <taxon>Sphingomonadales</taxon>
        <taxon>Sphingomonadaceae</taxon>
        <taxon>Sphingomonas</taxon>
    </lineage>
</organism>
<comment type="caution">
    <text evidence="2">The sequence shown here is derived from an EMBL/GenBank/DDBJ whole genome shotgun (WGS) entry which is preliminary data.</text>
</comment>
<reference evidence="2 3" key="1">
    <citation type="submission" date="2024-05" db="EMBL/GenBank/DDBJ databases">
        <title>Sphingomonas sp. HF-S3 16S ribosomal RNA gene Genome sequencing and assembly.</title>
        <authorList>
            <person name="Lee H."/>
        </authorList>
    </citation>
    <scope>NUCLEOTIDE SEQUENCE [LARGE SCALE GENOMIC DNA]</scope>
    <source>
        <strain evidence="2 3">HF-S3</strain>
    </source>
</reference>
<sequence>MPGEIIDLGDEPRGFAGLDSWRTDVDAAIAAARLHIADHDDPLLGASREATDQPAQGYFRDIGWIWLWIILPFAAVVSAIVWWESRGSFWWDEEGTYEPVARGEPRGLADPAIADAGNAIIDNAMMDNALAAVLSESAPSEDSSDETLPIDARAVQALRHCLEERTRLGAERGALADLGINDPDRHDSAVPGFNGRVDDFNRRCVGRAHSEPEWAEAERGLADPATLRLQGQARVF</sequence>